<gene>
    <name evidence="1" type="ORF">O1611_g5794</name>
</gene>
<proteinExistence type="predicted"/>
<comment type="caution">
    <text evidence="1">The sequence shown here is derived from an EMBL/GenBank/DDBJ whole genome shotgun (WGS) entry which is preliminary data.</text>
</comment>
<protein>
    <submittedName>
        <fullName evidence="1">Uncharacterized protein</fullName>
    </submittedName>
</protein>
<evidence type="ECO:0000313" key="2">
    <source>
        <dbReference type="Proteomes" id="UP001153332"/>
    </source>
</evidence>
<organism evidence="1 2">
    <name type="scientific">Lasiodiplodia mahajangana</name>
    <dbReference type="NCBI Taxonomy" id="1108764"/>
    <lineage>
        <taxon>Eukaryota</taxon>
        <taxon>Fungi</taxon>
        <taxon>Dikarya</taxon>
        <taxon>Ascomycota</taxon>
        <taxon>Pezizomycotina</taxon>
        <taxon>Dothideomycetes</taxon>
        <taxon>Dothideomycetes incertae sedis</taxon>
        <taxon>Botryosphaeriales</taxon>
        <taxon>Botryosphaeriaceae</taxon>
        <taxon>Lasiodiplodia</taxon>
    </lineage>
</organism>
<dbReference type="Proteomes" id="UP001153332">
    <property type="component" value="Unassembled WGS sequence"/>
</dbReference>
<sequence length="282" mass="30973">MKTTGGYVAGDMKWHVYRYPQKPKTLMVIGSILTQPDDLESSLNYSSGIEPLGPGQVMDQTLAVRRTVRSELSKNAGGRLKAMVPINPLISAGGGVEAERIRQLEATVDALDVRAVAIMPDTAKEYINKALRTPKVVQYVKEGLWARPLYLIIGTATCRRLVVSDAQLRENKVSVEADVGIAGLGVEAGAGISKGHKASAGSEMEIHEECDFAYRVREFQYSRRRRGIKRTEDWVKGAMFSNDSAGTSSPQTSAEGELMSDEIPEFDGFEDEDEDIEEDNIE</sequence>
<keyword evidence="2" id="KW-1185">Reference proteome</keyword>
<name>A0ACC2JKA1_9PEZI</name>
<reference evidence="1" key="1">
    <citation type="submission" date="2022-12" db="EMBL/GenBank/DDBJ databases">
        <title>Genome Sequence of Lasiodiplodia mahajangana.</title>
        <authorList>
            <person name="Buettner E."/>
        </authorList>
    </citation>
    <scope>NUCLEOTIDE SEQUENCE</scope>
    <source>
        <strain evidence="1">VT137</strain>
    </source>
</reference>
<evidence type="ECO:0000313" key="1">
    <source>
        <dbReference type="EMBL" id="KAJ8127840.1"/>
    </source>
</evidence>
<accession>A0ACC2JKA1</accession>
<dbReference type="EMBL" id="JAPUUL010001282">
    <property type="protein sequence ID" value="KAJ8127840.1"/>
    <property type="molecule type" value="Genomic_DNA"/>
</dbReference>